<reference evidence="4 5" key="1">
    <citation type="submission" date="2016-12" db="EMBL/GenBank/DDBJ databases">
        <title>Genomic comparison of strains in the 'Actinomyces naeslundii' group.</title>
        <authorList>
            <person name="Mughal S.R."/>
            <person name="Do T."/>
            <person name="Gilbert S.C."/>
            <person name="Witherden E.A."/>
            <person name="Didelot X."/>
            <person name="Beighton D."/>
        </authorList>
    </citation>
    <scope>NUCLEOTIDE SEQUENCE [LARGE SCALE GENOMIC DNA]</scope>
    <source>
        <strain evidence="4 5">P6N</strain>
    </source>
</reference>
<evidence type="ECO:0000256" key="3">
    <source>
        <dbReference type="SAM" id="SignalP"/>
    </source>
</evidence>
<keyword evidence="2" id="KW-0472">Membrane</keyword>
<evidence type="ECO:0000256" key="2">
    <source>
        <dbReference type="SAM" id="Phobius"/>
    </source>
</evidence>
<comment type="caution">
    <text evidence="4">The sequence shown here is derived from an EMBL/GenBank/DDBJ whole genome shotgun (WGS) entry which is preliminary data.</text>
</comment>
<dbReference type="Proteomes" id="UP000186394">
    <property type="component" value="Unassembled WGS sequence"/>
</dbReference>
<proteinExistence type="predicted"/>
<keyword evidence="2" id="KW-0812">Transmembrane</keyword>
<evidence type="ECO:0008006" key="6">
    <source>
        <dbReference type="Google" id="ProtNLM"/>
    </source>
</evidence>
<accession>A0A1Q8VLG1</accession>
<gene>
    <name evidence="4" type="ORF">BKH28_07945</name>
</gene>
<dbReference type="AlphaFoldDB" id="A0A1Q8VLG1"/>
<name>A0A1Q8VLG1_9ACTO</name>
<feature type="region of interest" description="Disordered" evidence="1">
    <location>
        <begin position="157"/>
        <end position="193"/>
    </location>
</feature>
<dbReference type="EMBL" id="MSKL01000020">
    <property type="protein sequence ID" value="OLO48905.1"/>
    <property type="molecule type" value="Genomic_DNA"/>
</dbReference>
<sequence length="309" mass="32609">MRYPLLRHTPATSLVGMLCLTASLLLAVVTVPASAATPAEDSGKSTAGVEIVIKSDDEVRTTFVTTAPASGEEILKKSCVEENFSQASSKPEMTFSNENGTPTCRAMFNTPISKNDYVSHNGNEYVVDTHLDSVSEADKEKTVALTVIFPGKVTDADGGKVEGDGQNKVSFDNFYDHKTRGQDNAKASSQATSTSSSKAGLTIIIVMLAFIAVVGGVIAFVGNENKKKREQKYLAALEQQPLQAGALGSVSQPLTYPAPTQGGPAPAQPFQAQPSYSPTPQPYQQSPNPVPSGTGGLYPPPNQNGYSSY</sequence>
<evidence type="ECO:0000313" key="4">
    <source>
        <dbReference type="EMBL" id="OLO48905.1"/>
    </source>
</evidence>
<evidence type="ECO:0000313" key="5">
    <source>
        <dbReference type="Proteomes" id="UP000186394"/>
    </source>
</evidence>
<feature type="region of interest" description="Disordered" evidence="1">
    <location>
        <begin position="250"/>
        <end position="309"/>
    </location>
</feature>
<keyword evidence="3" id="KW-0732">Signal</keyword>
<feature type="compositionally biased region" description="Basic and acidic residues" evidence="1">
    <location>
        <begin position="174"/>
        <end position="183"/>
    </location>
</feature>
<feature type="compositionally biased region" description="Low complexity" evidence="1">
    <location>
        <begin position="255"/>
        <end position="287"/>
    </location>
</feature>
<feature type="transmembrane region" description="Helical" evidence="2">
    <location>
        <begin position="199"/>
        <end position="222"/>
    </location>
</feature>
<feature type="chain" id="PRO_5012389820" description="Viral protein TPX" evidence="3">
    <location>
        <begin position="36"/>
        <end position="309"/>
    </location>
</feature>
<organism evidence="4 5">
    <name type="scientific">Actinomyces oris</name>
    <dbReference type="NCBI Taxonomy" id="544580"/>
    <lineage>
        <taxon>Bacteria</taxon>
        <taxon>Bacillati</taxon>
        <taxon>Actinomycetota</taxon>
        <taxon>Actinomycetes</taxon>
        <taxon>Actinomycetales</taxon>
        <taxon>Actinomycetaceae</taxon>
        <taxon>Actinomyces</taxon>
    </lineage>
</organism>
<evidence type="ECO:0000256" key="1">
    <source>
        <dbReference type="SAM" id="MobiDB-lite"/>
    </source>
</evidence>
<protein>
    <recommendedName>
        <fullName evidence="6">Viral protein TPX</fullName>
    </recommendedName>
</protein>
<feature type="signal peptide" evidence="3">
    <location>
        <begin position="1"/>
        <end position="35"/>
    </location>
</feature>
<keyword evidence="2" id="KW-1133">Transmembrane helix</keyword>